<evidence type="ECO:0000313" key="1">
    <source>
        <dbReference type="EMBL" id="JAD51723.1"/>
    </source>
</evidence>
<organism evidence="1">
    <name type="scientific">Arundo donax</name>
    <name type="common">Giant reed</name>
    <name type="synonym">Donax arundinaceus</name>
    <dbReference type="NCBI Taxonomy" id="35708"/>
    <lineage>
        <taxon>Eukaryota</taxon>
        <taxon>Viridiplantae</taxon>
        <taxon>Streptophyta</taxon>
        <taxon>Embryophyta</taxon>
        <taxon>Tracheophyta</taxon>
        <taxon>Spermatophyta</taxon>
        <taxon>Magnoliopsida</taxon>
        <taxon>Liliopsida</taxon>
        <taxon>Poales</taxon>
        <taxon>Poaceae</taxon>
        <taxon>PACMAD clade</taxon>
        <taxon>Arundinoideae</taxon>
        <taxon>Arundineae</taxon>
        <taxon>Arundo</taxon>
    </lineage>
</organism>
<protein>
    <submittedName>
        <fullName evidence="1">Uncharacterized protein</fullName>
    </submittedName>
</protein>
<proteinExistence type="predicted"/>
<reference evidence="1" key="1">
    <citation type="submission" date="2014-09" db="EMBL/GenBank/DDBJ databases">
        <authorList>
            <person name="Magalhaes I.L.F."/>
            <person name="Oliveira U."/>
            <person name="Santos F.R."/>
            <person name="Vidigal T.H.D.A."/>
            <person name="Brescovit A.D."/>
            <person name="Santos A.J."/>
        </authorList>
    </citation>
    <scope>NUCLEOTIDE SEQUENCE</scope>
    <source>
        <tissue evidence="1">Shoot tissue taken approximately 20 cm above the soil surface</tissue>
    </source>
</reference>
<dbReference type="EMBL" id="GBRH01246172">
    <property type="protein sequence ID" value="JAD51723.1"/>
    <property type="molecule type" value="Transcribed_RNA"/>
</dbReference>
<sequence>MHDTTSCMQISSNLSTN</sequence>
<reference evidence="1" key="2">
    <citation type="journal article" date="2015" name="Data Brief">
        <title>Shoot transcriptome of the giant reed, Arundo donax.</title>
        <authorList>
            <person name="Barrero R.A."/>
            <person name="Guerrero F.D."/>
            <person name="Moolhuijzen P."/>
            <person name="Goolsby J.A."/>
            <person name="Tidwell J."/>
            <person name="Bellgard S.E."/>
            <person name="Bellgard M.I."/>
        </authorList>
    </citation>
    <scope>NUCLEOTIDE SEQUENCE</scope>
    <source>
        <tissue evidence="1">Shoot tissue taken approximately 20 cm above the soil surface</tissue>
    </source>
</reference>
<name>A0A0A9APD2_ARUDO</name>
<accession>A0A0A9APD2</accession>
<dbReference type="AlphaFoldDB" id="A0A0A9APD2"/>